<dbReference type="RefSeq" id="WP_141892725.1">
    <property type="nucleotide sequence ID" value="NZ_BAABLH010000001.1"/>
</dbReference>
<name>A0A543FKL9_9MICO</name>
<evidence type="ECO:0000256" key="4">
    <source>
        <dbReference type="PROSITE-ProRule" id="PRU00335"/>
    </source>
</evidence>
<dbReference type="PANTHER" id="PTHR30055:SF148">
    <property type="entry name" value="TETR-FAMILY TRANSCRIPTIONAL REGULATOR"/>
    <property type="match status" value="1"/>
</dbReference>
<keyword evidence="1" id="KW-0805">Transcription regulation</keyword>
<sequence length="199" mass="21949">MDLEQPAKRRRGQELEEAILAAGWAQLMEGGYHAFTIDAVAEKAETSRSVIYRRWPDRDALMDATLAYGLNKDRVEPPDTGSLRGDIIESLKRSNLSRAGIAPLMSVFMGAYYADSGRTFADVRERALGQRAAGSLDVILERAIARGEADPAKLTPRVRSVAVDLYRHDLLMTAAPLPDEAIEAIVDEVFLPLVRPDAR</sequence>
<dbReference type="Gene3D" id="1.10.357.10">
    <property type="entry name" value="Tetracycline Repressor, domain 2"/>
    <property type="match status" value="1"/>
</dbReference>
<dbReference type="EMBL" id="VFPE01000001">
    <property type="protein sequence ID" value="TQM34246.1"/>
    <property type="molecule type" value="Genomic_DNA"/>
</dbReference>
<dbReference type="SUPFAM" id="SSF48498">
    <property type="entry name" value="Tetracyclin repressor-like, C-terminal domain"/>
    <property type="match status" value="1"/>
</dbReference>
<dbReference type="PROSITE" id="PS50977">
    <property type="entry name" value="HTH_TETR_2"/>
    <property type="match status" value="1"/>
</dbReference>
<keyword evidence="7" id="KW-1185">Reference proteome</keyword>
<dbReference type="InterPro" id="IPR001647">
    <property type="entry name" value="HTH_TetR"/>
</dbReference>
<dbReference type="AlphaFoldDB" id="A0A543FKL9"/>
<dbReference type="InterPro" id="IPR009057">
    <property type="entry name" value="Homeodomain-like_sf"/>
</dbReference>
<dbReference type="Proteomes" id="UP000320235">
    <property type="component" value="Unassembled WGS sequence"/>
</dbReference>
<keyword evidence="2 4" id="KW-0238">DNA-binding</keyword>
<keyword evidence="3" id="KW-0804">Transcription</keyword>
<dbReference type="InterPro" id="IPR050109">
    <property type="entry name" value="HTH-type_TetR-like_transc_reg"/>
</dbReference>
<dbReference type="InterPro" id="IPR036271">
    <property type="entry name" value="Tet_transcr_reg_TetR-rel_C_sf"/>
</dbReference>
<dbReference type="GO" id="GO:0000976">
    <property type="term" value="F:transcription cis-regulatory region binding"/>
    <property type="evidence" value="ECO:0007669"/>
    <property type="project" value="TreeGrafter"/>
</dbReference>
<dbReference type="SUPFAM" id="SSF46689">
    <property type="entry name" value="Homeodomain-like"/>
    <property type="match status" value="1"/>
</dbReference>
<evidence type="ECO:0000313" key="7">
    <source>
        <dbReference type="Proteomes" id="UP000320235"/>
    </source>
</evidence>
<reference evidence="6 7" key="1">
    <citation type="submission" date="2019-06" db="EMBL/GenBank/DDBJ databases">
        <title>Sequencing the genomes of 1000 actinobacteria strains.</title>
        <authorList>
            <person name="Klenk H.-P."/>
        </authorList>
    </citation>
    <scope>NUCLEOTIDE SEQUENCE [LARGE SCALE GENOMIC DNA]</scope>
    <source>
        <strain evidence="6 7">DSM 105492</strain>
    </source>
</reference>
<feature type="domain" description="HTH tetR-type" evidence="5">
    <location>
        <begin position="13"/>
        <end position="73"/>
    </location>
</feature>
<dbReference type="Pfam" id="PF16859">
    <property type="entry name" value="TetR_C_11"/>
    <property type="match status" value="1"/>
</dbReference>
<dbReference type="Gene3D" id="1.10.10.60">
    <property type="entry name" value="Homeodomain-like"/>
    <property type="match status" value="1"/>
</dbReference>
<evidence type="ECO:0000259" key="5">
    <source>
        <dbReference type="PROSITE" id="PS50977"/>
    </source>
</evidence>
<evidence type="ECO:0000256" key="2">
    <source>
        <dbReference type="ARBA" id="ARBA00023125"/>
    </source>
</evidence>
<evidence type="ECO:0000313" key="6">
    <source>
        <dbReference type="EMBL" id="TQM34246.1"/>
    </source>
</evidence>
<evidence type="ECO:0000256" key="1">
    <source>
        <dbReference type="ARBA" id="ARBA00023015"/>
    </source>
</evidence>
<dbReference type="Pfam" id="PF00440">
    <property type="entry name" value="TetR_N"/>
    <property type="match status" value="1"/>
</dbReference>
<protein>
    <submittedName>
        <fullName evidence="6">TetR family transcriptional regulator</fullName>
    </submittedName>
</protein>
<evidence type="ECO:0000256" key="3">
    <source>
        <dbReference type="ARBA" id="ARBA00023163"/>
    </source>
</evidence>
<dbReference type="GO" id="GO:0003700">
    <property type="term" value="F:DNA-binding transcription factor activity"/>
    <property type="evidence" value="ECO:0007669"/>
    <property type="project" value="TreeGrafter"/>
</dbReference>
<gene>
    <name evidence="6" type="ORF">FB391_0533</name>
</gene>
<comment type="caution">
    <text evidence="6">The sequence shown here is derived from an EMBL/GenBank/DDBJ whole genome shotgun (WGS) entry which is preliminary data.</text>
</comment>
<accession>A0A543FKL9</accession>
<dbReference type="PANTHER" id="PTHR30055">
    <property type="entry name" value="HTH-TYPE TRANSCRIPTIONAL REGULATOR RUTR"/>
    <property type="match status" value="1"/>
</dbReference>
<organism evidence="6 7">
    <name type="scientific">Microbacterium kyungheense</name>
    <dbReference type="NCBI Taxonomy" id="1263636"/>
    <lineage>
        <taxon>Bacteria</taxon>
        <taxon>Bacillati</taxon>
        <taxon>Actinomycetota</taxon>
        <taxon>Actinomycetes</taxon>
        <taxon>Micrococcales</taxon>
        <taxon>Microbacteriaceae</taxon>
        <taxon>Microbacterium</taxon>
    </lineage>
</organism>
<feature type="DNA-binding region" description="H-T-H motif" evidence="4">
    <location>
        <begin position="36"/>
        <end position="55"/>
    </location>
</feature>
<dbReference type="OrthoDB" id="9796019at2"/>
<dbReference type="InterPro" id="IPR011075">
    <property type="entry name" value="TetR_C"/>
</dbReference>
<proteinExistence type="predicted"/>